<feature type="region of interest" description="Disordered" evidence="1">
    <location>
        <begin position="381"/>
        <end position="416"/>
    </location>
</feature>
<evidence type="ECO:0000313" key="2">
    <source>
        <dbReference type="Ensembl" id="ENSSSUP00005031142.1"/>
    </source>
</evidence>
<feature type="compositionally biased region" description="Basic and acidic residues" evidence="1">
    <location>
        <begin position="44"/>
        <end position="83"/>
    </location>
</feature>
<organism evidence="2 3">
    <name type="scientific">Suricata suricatta</name>
    <name type="common">Meerkat</name>
    <dbReference type="NCBI Taxonomy" id="37032"/>
    <lineage>
        <taxon>Eukaryota</taxon>
        <taxon>Metazoa</taxon>
        <taxon>Chordata</taxon>
        <taxon>Craniata</taxon>
        <taxon>Vertebrata</taxon>
        <taxon>Euteleostomi</taxon>
        <taxon>Mammalia</taxon>
        <taxon>Eutheria</taxon>
        <taxon>Laurasiatheria</taxon>
        <taxon>Carnivora</taxon>
        <taxon>Feliformia</taxon>
        <taxon>Herpestidae</taxon>
        <taxon>Suricata</taxon>
    </lineage>
</organism>
<sequence>MEVCPYCKKPFKRLKSHLPHCKATRASVPADHRAQQSKLATRPHATERKRPITDLNATKERESETKSEKRNTKLVTDKPERTMKSFPLQADALGRARITGAGEDLRNRVQCSLNMLTDPEPKLAFQGETKAQFFASETTTPKTELAKGLPPSGKSRRKLSETKASLPLGPGEPSSHEDRKCSSALPDDVQTTSPRLDRIDPLRQKLLVNLLDTANGDFRSSPMNLRYGVERARTSLTSSEAESKAKDPLSEVPSDVRDPERQEKGTESQFSDFKVSPGGETHARENQGEGLDLGAEARGSTGNVEKSASVTDMQDRGASLSSDAKDFSGDNSATRKKGRDEGPDFSVFSPRETTCSELLSVSPSHNQNPASLAARFVQEGKAEACRPRRVPGMNTFSERGERSPPQHGPSCGPQQSFRSVLRHASDGPFSQVAVAGRKGLSGSLGLEWFPELYPGYLGLGVLPGRPQYWKAVAQKPQLIGPQEERHSQGWVRCRATVRSGVGGVTMLFAGYLVLWCSWSFRHLSKLFDTLSLDRRPRPAPGTSQRFSEWLFIVQFCFFAPCPRLWGVLLRVLVLMTFLRWDWHLHDCPCAPREALPEGLLLCASS</sequence>
<accession>A0A673VBT6</accession>
<evidence type="ECO:0008006" key="4">
    <source>
        <dbReference type="Google" id="ProtNLM"/>
    </source>
</evidence>
<dbReference type="Ensembl" id="ENSSSUT00005035531.1">
    <property type="protein sequence ID" value="ENSSSUP00005031142.1"/>
    <property type="gene ID" value="ENSSSUG00005020073.1"/>
</dbReference>
<feature type="region of interest" description="Disordered" evidence="1">
    <location>
        <begin position="234"/>
        <end position="350"/>
    </location>
</feature>
<dbReference type="PANTHER" id="PTHR16270:SF5">
    <property type="entry name" value="HYPOTHETICAL LOC287798"/>
    <property type="match status" value="1"/>
</dbReference>
<reference evidence="2" key="2">
    <citation type="submission" date="2025-08" db="UniProtKB">
        <authorList>
            <consortium name="Ensembl"/>
        </authorList>
    </citation>
    <scope>IDENTIFICATION</scope>
</reference>
<dbReference type="Proteomes" id="UP000472268">
    <property type="component" value="Chromosome 17"/>
</dbReference>
<protein>
    <recommendedName>
        <fullName evidence="4">ATP synthase membrane subunit f</fullName>
    </recommendedName>
</protein>
<feature type="compositionally biased region" description="Polar residues" evidence="1">
    <location>
        <begin position="300"/>
        <end position="312"/>
    </location>
</feature>
<gene>
    <name evidence="2" type="primary">MTNAP1</name>
</gene>
<evidence type="ECO:0000313" key="3">
    <source>
        <dbReference type="Proteomes" id="UP000472268"/>
    </source>
</evidence>
<feature type="region of interest" description="Disordered" evidence="1">
    <location>
        <begin position="25"/>
        <end position="83"/>
    </location>
</feature>
<dbReference type="InterPro" id="IPR037694">
    <property type="entry name" value="MTNAP1"/>
</dbReference>
<reference evidence="2 3" key="1">
    <citation type="submission" date="2019-05" db="EMBL/GenBank/DDBJ databases">
        <title>A Chromosome-scale Meerkat (S. suricatta) Genome Assembly.</title>
        <authorList>
            <person name="Dudchenko O."/>
            <person name="Lieberman Aiden E."/>
            <person name="Tung J."/>
            <person name="Barreiro L.B."/>
            <person name="Clutton-Brock T.H."/>
        </authorList>
    </citation>
    <scope>NUCLEOTIDE SEQUENCE [LARGE SCALE GENOMIC DNA]</scope>
</reference>
<proteinExistence type="predicted"/>
<name>A0A673VBT6_SURSU</name>
<dbReference type="PANTHER" id="PTHR16270">
    <property type="entry name" value="HYPOTHETICAL LOC287798"/>
    <property type="match status" value="1"/>
</dbReference>
<feature type="compositionally biased region" description="Basic and acidic residues" evidence="1">
    <location>
        <begin position="241"/>
        <end position="266"/>
    </location>
</feature>
<dbReference type="OMA" id="VHTGWIR"/>
<keyword evidence="3" id="KW-1185">Reference proteome</keyword>
<feature type="region of interest" description="Disordered" evidence="1">
    <location>
        <begin position="134"/>
        <end position="197"/>
    </location>
</feature>
<reference evidence="2" key="3">
    <citation type="submission" date="2025-09" db="UniProtKB">
        <authorList>
            <consortium name="Ensembl"/>
        </authorList>
    </citation>
    <scope>IDENTIFICATION</scope>
</reference>
<dbReference type="AlphaFoldDB" id="A0A673VBT6"/>
<evidence type="ECO:0000256" key="1">
    <source>
        <dbReference type="SAM" id="MobiDB-lite"/>
    </source>
</evidence>